<dbReference type="SUPFAM" id="SSF52266">
    <property type="entry name" value="SGNH hydrolase"/>
    <property type="match status" value="1"/>
</dbReference>
<accession>A0ABX1CUI8</accession>
<dbReference type="Gene3D" id="2.60.40.10">
    <property type="entry name" value="Immunoglobulins"/>
    <property type="match status" value="1"/>
</dbReference>
<evidence type="ECO:0000313" key="2">
    <source>
        <dbReference type="EMBL" id="NJR80471.1"/>
    </source>
</evidence>
<evidence type="ECO:0000313" key="3">
    <source>
        <dbReference type="Proteomes" id="UP000732399"/>
    </source>
</evidence>
<organism evidence="2 3">
    <name type="scientific">Sphingomonas corticis</name>
    <dbReference type="NCBI Taxonomy" id="2722791"/>
    <lineage>
        <taxon>Bacteria</taxon>
        <taxon>Pseudomonadati</taxon>
        <taxon>Pseudomonadota</taxon>
        <taxon>Alphaproteobacteria</taxon>
        <taxon>Sphingomonadales</taxon>
        <taxon>Sphingomonadaceae</taxon>
        <taxon>Sphingomonas</taxon>
    </lineage>
</organism>
<feature type="compositionally biased region" description="Polar residues" evidence="1">
    <location>
        <begin position="34"/>
        <end position="43"/>
    </location>
</feature>
<dbReference type="RefSeq" id="WP_168136025.1">
    <property type="nucleotide sequence ID" value="NZ_JAAVJH010000018.1"/>
</dbReference>
<dbReference type="InterPro" id="IPR036514">
    <property type="entry name" value="SGNH_hydro_sf"/>
</dbReference>
<keyword evidence="3" id="KW-1185">Reference proteome</keyword>
<dbReference type="EMBL" id="JAAVJH010000018">
    <property type="protein sequence ID" value="NJR80471.1"/>
    <property type="molecule type" value="Genomic_DNA"/>
</dbReference>
<feature type="region of interest" description="Disordered" evidence="1">
    <location>
        <begin position="34"/>
        <end position="54"/>
    </location>
</feature>
<gene>
    <name evidence="2" type="ORF">HBH26_17980</name>
</gene>
<evidence type="ECO:0008006" key="4">
    <source>
        <dbReference type="Google" id="ProtNLM"/>
    </source>
</evidence>
<dbReference type="Gene3D" id="3.40.50.1110">
    <property type="entry name" value="SGNH hydrolase"/>
    <property type="match status" value="1"/>
</dbReference>
<dbReference type="Proteomes" id="UP000732399">
    <property type="component" value="Unassembled WGS sequence"/>
</dbReference>
<comment type="caution">
    <text evidence="2">The sequence shown here is derived from an EMBL/GenBank/DDBJ whole genome shotgun (WGS) entry which is preliminary data.</text>
</comment>
<evidence type="ECO:0000256" key="1">
    <source>
        <dbReference type="SAM" id="MobiDB-lite"/>
    </source>
</evidence>
<name>A0ABX1CUI8_9SPHN</name>
<dbReference type="InterPro" id="IPR013783">
    <property type="entry name" value="Ig-like_fold"/>
</dbReference>
<protein>
    <recommendedName>
        <fullName evidence="4">Fibronectin type-III domain-containing protein</fullName>
    </recommendedName>
</protein>
<proteinExistence type="predicted"/>
<reference evidence="2 3" key="1">
    <citation type="submission" date="2020-03" db="EMBL/GenBank/DDBJ databases">
        <authorList>
            <person name="Wang L."/>
            <person name="He N."/>
            <person name="Li Y."/>
            <person name="Fang Y."/>
            <person name="Zhang F."/>
        </authorList>
    </citation>
    <scope>NUCLEOTIDE SEQUENCE [LARGE SCALE GENOMIC DNA]</scope>
    <source>
        <strain evidence="2 3">36D10-4-7</strain>
    </source>
</reference>
<dbReference type="Gene3D" id="2.60.120.560">
    <property type="entry name" value="Exo-inulinase, domain 1"/>
    <property type="match status" value="1"/>
</dbReference>
<sequence>MRLGFGLGVTAPSVLARVSAVAEFTMTQLAKANRNYQRTSSTGGEQGKGSGTIPVQVNVTTAGPIFRRIRSQGDDSILQAAALVTNANAGAQTLQVPVDVRLGWFFVDLAPTANGPWVLGTTRVGMGGASLWTGQSQMSRSIGRTSGASGTIAGNGITVSAYGTVYATYADTRTVTSPAWAVPADGSNYDATAVAEFLRLKIEAEGCNWSVIGHSVGGSTINGWQPGNTHFNNLLPILAEEGGFEEWWSYLGGTDAGAGTTGAAYKTGLTNVFNELVNRNLLRGSNFRKYIAVAGTRLAGGDGTAAQVTALRVAGKEWAAENGGVYLEPHDITLLDDVHQDQAGGVTLGRHIFRATTSGDVGPTITGGSRTGTVITLPVQHASGATALVRAGNPASRFSVYPAGTVTGALALASTDGVTVTANAISLNLAADPGAGVAVDVYALRHPDPSGSTPQSNMVYDNRNPEGFAFGRHVQPTHVPVQVAAPGGTVVAPDAPTATATAGSGQNVIAYADGASNGGAPITARPLYRSTTANFTPGAGNLLQANPTYPFTDAGLTNGTPYYYKVGATNTAGTTYSGEVAATPSASANLLDTFTDTDGVALSAHTGESGHTWSTTNGTDAAIRSNRVAAATVPCNLLSSFVPANVMQSIVASFTALSTAAQNTLIRFRIQSDNTYYYAGKVNNGTNKWVIGYTINGTTNNAAISTADIPGTTGTTYSVRVEDGGVGGLIRLLINDTVVAQLTDNQAALNNKGRIGLRYSLAAAGTGVGMHVTSIRTESTVASAGALTVGTSSRKATMQPGDVVAPVSGSFADSLVAMTGAAYDAGFLDVSEDGSAIVVGVNGPGVLGDTTGTYSLVHDRAGYTRQVSGPFPSITTTQDYFPVTSTNAIARSANANLQPSRPAGTVDQVIAVAFFSVRDIPATSRSRFGLLASDGTSIPPEWRINTTTGNVSFRANNNSYSTTLGVAQVGKFQQAIVQMNMTNGHGTAVGDRVRGWLDGEPQVSQTMETVEKGLREIGVADGW</sequence>